<comment type="similarity">
    <text evidence="7">Belongs to the binding-protein-dependent transport system permease family.</text>
</comment>
<feature type="transmembrane region" description="Helical" evidence="7">
    <location>
        <begin position="307"/>
        <end position="325"/>
    </location>
</feature>
<dbReference type="InterPro" id="IPR051393">
    <property type="entry name" value="ABC_transporter_permease"/>
</dbReference>
<evidence type="ECO:0000256" key="3">
    <source>
        <dbReference type="ARBA" id="ARBA00022475"/>
    </source>
</evidence>
<evidence type="ECO:0000256" key="1">
    <source>
        <dbReference type="ARBA" id="ARBA00004651"/>
    </source>
</evidence>
<dbReference type="PANTHER" id="PTHR30193:SF41">
    <property type="entry name" value="DIACETYLCHITOBIOSE UPTAKE SYSTEM PERMEASE PROTEIN NGCF"/>
    <property type="match status" value="1"/>
</dbReference>
<evidence type="ECO:0000313" key="9">
    <source>
        <dbReference type="EMBL" id="GER83729.1"/>
    </source>
</evidence>
<reference evidence="9 10" key="1">
    <citation type="journal article" date="2019" name="Int. J. Syst. Evol. Microbiol.">
        <title>Thermogemmatispora aurantia sp. nov. and Thermogemmatispora argillosa sp. nov., within the class Ktedonobacteria, and emended description of the genus Thermogemmatispora.</title>
        <authorList>
            <person name="Zheng Y."/>
            <person name="Wang C.M."/>
            <person name="Sakai Y."/>
            <person name="Abe K."/>
            <person name="Yokota A."/>
            <person name="Yabe S."/>
        </authorList>
    </citation>
    <scope>NUCLEOTIDE SEQUENCE [LARGE SCALE GENOMIC DNA]</scope>
    <source>
        <strain evidence="9 10">A1-2</strain>
    </source>
</reference>
<comment type="caution">
    <text evidence="9">The sequence shown here is derived from an EMBL/GenBank/DDBJ whole genome shotgun (WGS) entry which is preliminary data.</text>
</comment>
<feature type="transmembrane region" description="Helical" evidence="7">
    <location>
        <begin position="252"/>
        <end position="272"/>
    </location>
</feature>
<feature type="transmembrane region" description="Helical" evidence="7">
    <location>
        <begin position="149"/>
        <end position="169"/>
    </location>
</feature>
<keyword evidence="10" id="KW-1185">Reference proteome</keyword>
<accession>A0A5J4KAG0</accession>
<sequence length="335" mass="37261">MSRSSSSPSPLSPPREPAPALMSGAGLLAARGEQAHRRLGPLSRRLWALWRQVQGYLFLLPALLIFALFVWYPVVLGFVMSFQSVDLINPATWVGWANYRHVFADPLFAIAWRNTLAFTGYALLFGYVVPLVLALAINEMRHGKSYFRLAFYLPVMLPPIVTVFLWRWMYDPDSGLLNALLSLVHLPGRLWLEDPQTALPALVAVATWSAAGSTMLVYLAALQGVPASLYEAAEIDGAGFWRRLWHVTLPCIRPIMLLMLVLQIIATMQVFIEPFTITDGGPQHATLSILLLIYTYAFQNADFGEASALSVLLFLVLAAFGLIYLRLTSHMLQGD</sequence>
<name>A0A5J4KAG0_9CHLR</name>
<dbReference type="GO" id="GO:0005886">
    <property type="term" value="C:plasma membrane"/>
    <property type="evidence" value="ECO:0007669"/>
    <property type="project" value="UniProtKB-SubCell"/>
</dbReference>
<keyword evidence="3" id="KW-1003">Cell membrane</keyword>
<keyword evidence="5 7" id="KW-1133">Transmembrane helix</keyword>
<dbReference type="AlphaFoldDB" id="A0A5J4KAG0"/>
<evidence type="ECO:0000313" key="10">
    <source>
        <dbReference type="Proteomes" id="UP000334820"/>
    </source>
</evidence>
<dbReference type="Pfam" id="PF00528">
    <property type="entry name" value="BPD_transp_1"/>
    <property type="match status" value="1"/>
</dbReference>
<dbReference type="RefSeq" id="WP_151728466.1">
    <property type="nucleotide sequence ID" value="NZ_BKZV01000003.1"/>
</dbReference>
<dbReference type="Gene3D" id="1.10.3720.10">
    <property type="entry name" value="MetI-like"/>
    <property type="match status" value="1"/>
</dbReference>
<feature type="transmembrane region" description="Helical" evidence="7">
    <location>
        <begin position="53"/>
        <end position="74"/>
    </location>
</feature>
<protein>
    <submittedName>
        <fullName evidence="9">Sugar ABC transporter permease</fullName>
    </submittedName>
</protein>
<keyword evidence="6 7" id="KW-0472">Membrane</keyword>
<dbReference type="InterPro" id="IPR000515">
    <property type="entry name" value="MetI-like"/>
</dbReference>
<feature type="domain" description="ABC transmembrane type-1" evidence="8">
    <location>
        <begin position="112"/>
        <end position="324"/>
    </location>
</feature>
<evidence type="ECO:0000256" key="4">
    <source>
        <dbReference type="ARBA" id="ARBA00022692"/>
    </source>
</evidence>
<evidence type="ECO:0000256" key="5">
    <source>
        <dbReference type="ARBA" id="ARBA00022989"/>
    </source>
</evidence>
<dbReference type="EMBL" id="BKZV01000003">
    <property type="protein sequence ID" value="GER83729.1"/>
    <property type="molecule type" value="Genomic_DNA"/>
</dbReference>
<evidence type="ECO:0000256" key="6">
    <source>
        <dbReference type="ARBA" id="ARBA00023136"/>
    </source>
</evidence>
<evidence type="ECO:0000256" key="7">
    <source>
        <dbReference type="RuleBase" id="RU363032"/>
    </source>
</evidence>
<dbReference type="PANTHER" id="PTHR30193">
    <property type="entry name" value="ABC TRANSPORTER PERMEASE PROTEIN"/>
    <property type="match status" value="1"/>
</dbReference>
<dbReference type="InterPro" id="IPR035906">
    <property type="entry name" value="MetI-like_sf"/>
</dbReference>
<evidence type="ECO:0000256" key="2">
    <source>
        <dbReference type="ARBA" id="ARBA00022448"/>
    </source>
</evidence>
<feature type="transmembrane region" description="Helical" evidence="7">
    <location>
        <begin position="116"/>
        <end position="137"/>
    </location>
</feature>
<dbReference type="CDD" id="cd06261">
    <property type="entry name" value="TM_PBP2"/>
    <property type="match status" value="1"/>
</dbReference>
<organism evidence="9 10">
    <name type="scientific">Thermogemmatispora aurantia</name>
    <dbReference type="NCBI Taxonomy" id="2045279"/>
    <lineage>
        <taxon>Bacteria</taxon>
        <taxon>Bacillati</taxon>
        <taxon>Chloroflexota</taxon>
        <taxon>Ktedonobacteria</taxon>
        <taxon>Thermogemmatisporales</taxon>
        <taxon>Thermogemmatisporaceae</taxon>
        <taxon>Thermogemmatispora</taxon>
    </lineage>
</organism>
<dbReference type="PROSITE" id="PS50928">
    <property type="entry name" value="ABC_TM1"/>
    <property type="match status" value="1"/>
</dbReference>
<evidence type="ECO:0000259" key="8">
    <source>
        <dbReference type="PROSITE" id="PS50928"/>
    </source>
</evidence>
<dbReference type="Proteomes" id="UP000334820">
    <property type="component" value="Unassembled WGS sequence"/>
</dbReference>
<dbReference type="SUPFAM" id="SSF161098">
    <property type="entry name" value="MetI-like"/>
    <property type="match status" value="1"/>
</dbReference>
<dbReference type="GO" id="GO:0055085">
    <property type="term" value="P:transmembrane transport"/>
    <property type="evidence" value="ECO:0007669"/>
    <property type="project" value="InterPro"/>
</dbReference>
<comment type="subcellular location">
    <subcellularLocation>
        <location evidence="1 7">Cell membrane</location>
        <topology evidence="1 7">Multi-pass membrane protein</topology>
    </subcellularLocation>
</comment>
<keyword evidence="4 7" id="KW-0812">Transmembrane</keyword>
<gene>
    <name evidence="9" type="ORF">KTAU_23660</name>
</gene>
<proteinExistence type="inferred from homology"/>
<feature type="transmembrane region" description="Helical" evidence="7">
    <location>
        <begin position="199"/>
        <end position="221"/>
    </location>
</feature>
<keyword evidence="2 7" id="KW-0813">Transport</keyword>